<dbReference type="PROSITE" id="PS51175">
    <property type="entry name" value="CBM6"/>
    <property type="match status" value="1"/>
</dbReference>
<keyword evidence="1" id="KW-0732">Signal</keyword>
<protein>
    <recommendedName>
        <fullName evidence="2">CBM6 domain-containing protein</fullName>
    </recommendedName>
</protein>
<gene>
    <name evidence="3" type="ORF">HNQ61_005671</name>
</gene>
<sequence length="896" mass="97545">MHAFFRALGTAAAASLAAGAVTAQMPLYQSDEFTVTDSSVQQGRWVAVARSRDTLVSTYPRAGREMHFRFSLNGADNEFPSGTEHTLYIRPTDGRIESPLYVFGQEQPPFIPTPEAVSTSEEGIASVTIRLDLRAVMHEFARTGTYTPPQGPPIRRADFHAVYAIGDVEPLSWDAGALRPQSAARLTDPDGDGIFTLTLPIEARYTRPLATPGQAVWTRTADLSAYPQLRSPQRLVDALHRMSLEELGQLVREDGALAAGAKWPGVWTRDVSYASVLSLAIVAPDAVRRSLLAKVDSAGRIIQDTGTGGSWPVSTDRVTWALAAWELYAVTGDREWLRTAYDVIRRSAEADLHAARDHETGLVTGESSFTDWREQSYPRWMQPGDIAQSAAAGTNVVHYATWRILADMAAALGEPGARWSAAADSLRTAINTHLWDADAGVYSTFRYGRTFPVLARRSDALAEALSIIYGVANGERRARISARTPVVAFGAPVFWPYIPEIPSYHNGALWPFVNAYWLWAAAEAGNTAAVEHGLASVYRPAALFLTNKENMVASTGHFDGTELNSDRQLWSVAGNLAASYRVLFGMRFQPDRLVFRPMVPPGYAGERTLSNLRYRNATLTVTVRGFGDGVAEVRVDGRTAVTAEVPAELSGAHTVEIRMNGRWPEGRIHRVDNHFSPAAPLLAMRGSTLGWDAVPGAAEYRVYRNGQTIATTRETSIRPAPWAGFAEYQVMAVDSAGAESFLSEPVRAGGTGVVARPQDVPLETEHVGFTGAGYVRLTREGNTRVSVPVTVACGGMYVVDARYANGSGPINTDARAAIRTLLVDGREAGVLVMPQRGTNRWSDWGYGTSLRVRLAPGAHTLTLAFTPLDENMDRHVNTALLDHLRLTLIEPDASCR</sequence>
<dbReference type="GO" id="GO:0005975">
    <property type="term" value="P:carbohydrate metabolic process"/>
    <property type="evidence" value="ECO:0007669"/>
    <property type="project" value="InterPro"/>
</dbReference>
<evidence type="ECO:0000313" key="4">
    <source>
        <dbReference type="Proteomes" id="UP000582837"/>
    </source>
</evidence>
<dbReference type="SUPFAM" id="SSF48208">
    <property type="entry name" value="Six-hairpin glycosidases"/>
    <property type="match status" value="1"/>
</dbReference>
<dbReference type="Pfam" id="PF17389">
    <property type="entry name" value="Bac_rhamnosid6H"/>
    <property type="match status" value="1"/>
</dbReference>
<name>A0A841H785_9BACT</name>
<dbReference type="InterPro" id="IPR005084">
    <property type="entry name" value="CBM6"/>
</dbReference>
<organism evidence="3 4">
    <name type="scientific">Longimicrobium terrae</name>
    <dbReference type="NCBI Taxonomy" id="1639882"/>
    <lineage>
        <taxon>Bacteria</taxon>
        <taxon>Pseudomonadati</taxon>
        <taxon>Gemmatimonadota</taxon>
        <taxon>Longimicrobiia</taxon>
        <taxon>Longimicrobiales</taxon>
        <taxon>Longimicrobiaceae</taxon>
        <taxon>Longimicrobium</taxon>
    </lineage>
</organism>
<dbReference type="Proteomes" id="UP000582837">
    <property type="component" value="Unassembled WGS sequence"/>
</dbReference>
<dbReference type="InterPro" id="IPR008928">
    <property type="entry name" value="6-hairpin_glycosidase_sf"/>
</dbReference>
<accession>A0A841H785</accession>
<dbReference type="SUPFAM" id="SSF49785">
    <property type="entry name" value="Galactose-binding domain-like"/>
    <property type="match status" value="1"/>
</dbReference>
<feature type="domain" description="CBM6" evidence="2">
    <location>
        <begin position="726"/>
        <end position="887"/>
    </location>
</feature>
<feature type="signal peptide" evidence="1">
    <location>
        <begin position="1"/>
        <end position="23"/>
    </location>
</feature>
<dbReference type="PANTHER" id="PTHR34987:SF6">
    <property type="entry name" value="ALPHA-L-RHAMNOSIDASE SIX-HAIRPIN GLYCOSIDASE DOMAIN-CONTAINING PROTEIN"/>
    <property type="match status" value="1"/>
</dbReference>
<keyword evidence="4" id="KW-1185">Reference proteome</keyword>
<dbReference type="Gene3D" id="2.60.420.10">
    <property type="entry name" value="Maltose phosphorylase, domain 3"/>
    <property type="match status" value="1"/>
</dbReference>
<evidence type="ECO:0000256" key="1">
    <source>
        <dbReference type="SAM" id="SignalP"/>
    </source>
</evidence>
<dbReference type="InterPro" id="IPR008979">
    <property type="entry name" value="Galactose-bd-like_sf"/>
</dbReference>
<dbReference type="PANTHER" id="PTHR34987">
    <property type="entry name" value="C, PUTATIVE (AFU_ORTHOLOGUE AFUA_3G02880)-RELATED"/>
    <property type="match status" value="1"/>
</dbReference>
<comment type="caution">
    <text evidence="3">The sequence shown here is derived from an EMBL/GenBank/DDBJ whole genome shotgun (WGS) entry which is preliminary data.</text>
</comment>
<feature type="chain" id="PRO_5032821167" description="CBM6 domain-containing protein" evidence="1">
    <location>
        <begin position="24"/>
        <end position="896"/>
    </location>
</feature>
<dbReference type="Gene3D" id="1.50.10.10">
    <property type="match status" value="1"/>
</dbReference>
<reference evidence="3 4" key="1">
    <citation type="submission" date="2020-08" db="EMBL/GenBank/DDBJ databases">
        <title>Genomic Encyclopedia of Type Strains, Phase IV (KMG-IV): sequencing the most valuable type-strain genomes for metagenomic binning, comparative biology and taxonomic classification.</title>
        <authorList>
            <person name="Goeker M."/>
        </authorList>
    </citation>
    <scope>NUCLEOTIDE SEQUENCE [LARGE SCALE GENOMIC DNA]</scope>
    <source>
        <strain evidence="3 4">DSM 29007</strain>
    </source>
</reference>
<dbReference type="RefSeq" id="WP_170032006.1">
    <property type="nucleotide sequence ID" value="NZ_JABDTL010000001.1"/>
</dbReference>
<proteinExistence type="predicted"/>
<dbReference type="InterPro" id="IPR012341">
    <property type="entry name" value="6hp_glycosidase-like_sf"/>
</dbReference>
<dbReference type="InterPro" id="IPR035396">
    <property type="entry name" value="Bac_rhamnosid6H"/>
</dbReference>
<evidence type="ECO:0000313" key="3">
    <source>
        <dbReference type="EMBL" id="MBB6073990.1"/>
    </source>
</evidence>
<dbReference type="EMBL" id="JACHIA010000035">
    <property type="protein sequence ID" value="MBB6073990.1"/>
    <property type="molecule type" value="Genomic_DNA"/>
</dbReference>
<dbReference type="AlphaFoldDB" id="A0A841H785"/>
<evidence type="ECO:0000259" key="2">
    <source>
        <dbReference type="PROSITE" id="PS51175"/>
    </source>
</evidence>
<dbReference type="Gene3D" id="2.60.120.260">
    <property type="entry name" value="Galactose-binding domain-like"/>
    <property type="match status" value="1"/>
</dbReference>
<dbReference type="GO" id="GO:0030246">
    <property type="term" value="F:carbohydrate binding"/>
    <property type="evidence" value="ECO:0007669"/>
    <property type="project" value="InterPro"/>
</dbReference>